<evidence type="ECO:0000313" key="3">
    <source>
        <dbReference type="Proteomes" id="UP000219338"/>
    </source>
</evidence>
<dbReference type="EMBL" id="FUEG01000001">
    <property type="protein sequence ID" value="SJK98955.1"/>
    <property type="molecule type" value="Genomic_DNA"/>
</dbReference>
<feature type="region of interest" description="Disordered" evidence="1">
    <location>
        <begin position="175"/>
        <end position="197"/>
    </location>
</feature>
<protein>
    <submittedName>
        <fullName evidence="2">Uncharacterized protein</fullName>
    </submittedName>
</protein>
<evidence type="ECO:0000313" key="2">
    <source>
        <dbReference type="EMBL" id="SJK98955.1"/>
    </source>
</evidence>
<evidence type="ECO:0000256" key="1">
    <source>
        <dbReference type="SAM" id="MobiDB-lite"/>
    </source>
</evidence>
<accession>A0A284QR69</accession>
<dbReference type="Proteomes" id="UP000219338">
    <property type="component" value="Unassembled WGS sequence"/>
</dbReference>
<gene>
    <name evidence="2" type="ORF">ARMOST_02233</name>
</gene>
<dbReference type="AlphaFoldDB" id="A0A284QR69"/>
<keyword evidence="3" id="KW-1185">Reference proteome</keyword>
<sequence length="197" mass="21677">MLAKCEPNFDRTLRRITGVLPHLSDQSHVDRSTLFPPSKTTSPAPLLLAYSRAIALQPSSAQRLKFLHHSRKLSGTIAPEEEGAHHFNTCPKFRKPPDADSFNCHHPTKSSRRGAYEPQHVRGRAVHCCAGNNATLTPYCACIHHDHPGGETVSQGYFSLRLLEILLCLLSPPISDEESPSPTRSRVGLLSGSSLRT</sequence>
<organism evidence="2 3">
    <name type="scientific">Armillaria ostoyae</name>
    <name type="common">Armillaria root rot fungus</name>
    <dbReference type="NCBI Taxonomy" id="47428"/>
    <lineage>
        <taxon>Eukaryota</taxon>
        <taxon>Fungi</taxon>
        <taxon>Dikarya</taxon>
        <taxon>Basidiomycota</taxon>
        <taxon>Agaricomycotina</taxon>
        <taxon>Agaricomycetes</taxon>
        <taxon>Agaricomycetidae</taxon>
        <taxon>Agaricales</taxon>
        <taxon>Marasmiineae</taxon>
        <taxon>Physalacriaceae</taxon>
        <taxon>Armillaria</taxon>
    </lineage>
</organism>
<proteinExistence type="predicted"/>
<reference evidence="3" key="1">
    <citation type="journal article" date="2017" name="Nat. Ecol. Evol.">
        <title>Genome expansion and lineage-specific genetic innovations in the forest pathogenic fungi Armillaria.</title>
        <authorList>
            <person name="Sipos G."/>
            <person name="Prasanna A.N."/>
            <person name="Walter M.C."/>
            <person name="O'Connor E."/>
            <person name="Balint B."/>
            <person name="Krizsan K."/>
            <person name="Kiss B."/>
            <person name="Hess J."/>
            <person name="Varga T."/>
            <person name="Slot J."/>
            <person name="Riley R."/>
            <person name="Boka B."/>
            <person name="Rigling D."/>
            <person name="Barry K."/>
            <person name="Lee J."/>
            <person name="Mihaltcheva S."/>
            <person name="LaButti K."/>
            <person name="Lipzen A."/>
            <person name="Waldron R."/>
            <person name="Moloney N.M."/>
            <person name="Sperisen C."/>
            <person name="Kredics L."/>
            <person name="Vagvoelgyi C."/>
            <person name="Patrignani A."/>
            <person name="Fitzpatrick D."/>
            <person name="Nagy I."/>
            <person name="Doyle S."/>
            <person name="Anderson J.B."/>
            <person name="Grigoriev I.V."/>
            <person name="Gueldener U."/>
            <person name="Muensterkoetter M."/>
            <person name="Nagy L.G."/>
        </authorList>
    </citation>
    <scope>NUCLEOTIDE SEQUENCE [LARGE SCALE GENOMIC DNA]</scope>
    <source>
        <strain evidence="3">C18/9</strain>
    </source>
</reference>
<name>A0A284QR69_ARMOS</name>